<evidence type="ECO:0000313" key="1">
    <source>
        <dbReference type="EMBL" id="VFK15287.1"/>
    </source>
</evidence>
<protein>
    <submittedName>
        <fullName evidence="1">Uncharacterized protein</fullName>
    </submittedName>
</protein>
<reference evidence="1" key="1">
    <citation type="submission" date="2019-02" db="EMBL/GenBank/DDBJ databases">
        <authorList>
            <person name="Gruber-Vodicka R. H."/>
            <person name="Seah K. B. B."/>
        </authorList>
    </citation>
    <scope>NUCLEOTIDE SEQUENCE</scope>
    <source>
        <strain evidence="1">BECK_S313</strain>
    </source>
</reference>
<name>A0A450WE21_9GAMM</name>
<dbReference type="AlphaFoldDB" id="A0A450WE21"/>
<sequence>MVMLFMLEERLLNREERPLLIYFDVRHLLSHVFAKRNVTTEKVVRQME</sequence>
<dbReference type="EMBL" id="CAADFK010000075">
    <property type="protein sequence ID" value="VFK15287.1"/>
    <property type="molecule type" value="Genomic_DNA"/>
</dbReference>
<organism evidence="1">
    <name type="scientific">Candidatus Kentrum sp. LPFa</name>
    <dbReference type="NCBI Taxonomy" id="2126335"/>
    <lineage>
        <taxon>Bacteria</taxon>
        <taxon>Pseudomonadati</taxon>
        <taxon>Pseudomonadota</taxon>
        <taxon>Gammaproteobacteria</taxon>
        <taxon>Candidatus Kentrum</taxon>
    </lineage>
</organism>
<accession>A0A450WE21</accession>
<gene>
    <name evidence="1" type="ORF">BECKLPF1236B_GA0070989_10759</name>
</gene>
<proteinExistence type="predicted"/>